<dbReference type="GeneID" id="31411591"/>
<evidence type="ECO:0000313" key="9">
    <source>
        <dbReference type="Proteomes" id="UP000595309"/>
    </source>
</evidence>
<feature type="signal peptide" evidence="2">
    <location>
        <begin position="1"/>
        <end position="22"/>
    </location>
</feature>
<keyword evidence="1 2" id="KW-0732">Signal</keyword>
<gene>
    <name evidence="4" type="primary">ydgH_1</name>
    <name evidence="6" type="synonym">yhcN</name>
    <name evidence="4" type="ORF">ERS137941_02192</name>
    <name evidence="5" type="ORF">ERS137959_00541</name>
    <name evidence="6" type="ORF">I6I39_05860</name>
</gene>
<dbReference type="Proteomes" id="UP000048841">
    <property type="component" value="Unassembled WGS sequence"/>
</dbReference>
<dbReference type="NCBIfam" id="NF033776">
    <property type="entry name" value="stress_YhcN"/>
    <property type="match status" value="1"/>
</dbReference>
<proteinExistence type="predicted"/>
<dbReference type="Pfam" id="PF07338">
    <property type="entry name" value="YdgH_BhsA-like"/>
    <property type="match status" value="1"/>
</dbReference>
<dbReference type="PATRIC" id="fig|630.129.peg.3833"/>
<evidence type="ECO:0000313" key="8">
    <source>
        <dbReference type="Proteomes" id="UP000048841"/>
    </source>
</evidence>
<keyword evidence="7" id="KW-1185">Reference proteome</keyword>
<dbReference type="PANTHER" id="PTHR34156:SF5">
    <property type="entry name" value="OUTER MEMBRANE PROTEIN"/>
    <property type="match status" value="1"/>
</dbReference>
<evidence type="ECO:0000259" key="3">
    <source>
        <dbReference type="Pfam" id="PF07338"/>
    </source>
</evidence>
<dbReference type="KEGG" id="yet:CH48_1178"/>
<reference evidence="4 8" key="2">
    <citation type="submission" date="2015-03" db="EMBL/GenBank/DDBJ databases">
        <authorList>
            <person name="Murphy D."/>
        </authorList>
    </citation>
    <scope>NUCLEOTIDE SEQUENCE [LARGE SCALE GENOMIC DNA]</scope>
    <source>
        <strain evidence="4 8">IP26249</strain>
    </source>
</reference>
<dbReference type="InterPro" id="IPR047775">
    <property type="entry name" value="Stress_YhcN-like"/>
</dbReference>
<reference evidence="5 7" key="1">
    <citation type="submission" date="2015-03" db="EMBL/GenBank/DDBJ databases">
        <authorList>
            <consortium name="Pathogen Informatics"/>
            <person name="Murphy D."/>
        </authorList>
    </citation>
    <scope>NUCLEOTIDE SEQUENCE [LARGE SCALE GENOMIC DNA]</scope>
    <source>
        <strain evidence="5 7">IP05342</strain>
    </source>
</reference>
<feature type="chain" id="PRO_5044541965" evidence="2">
    <location>
        <begin position="23"/>
        <end position="87"/>
    </location>
</feature>
<evidence type="ECO:0000256" key="1">
    <source>
        <dbReference type="ARBA" id="ARBA00022729"/>
    </source>
</evidence>
<protein>
    <submittedName>
        <fullName evidence="6">Peroxide/acid stress response protein YhcN</fullName>
    </submittedName>
    <submittedName>
        <fullName evidence="4">Protein of uncharacterized function (DUF1471)</fullName>
    </submittedName>
</protein>
<dbReference type="RefSeq" id="WP_005156313.1">
    <property type="nucleotide sequence ID" value="NZ_CGBC01000001.1"/>
</dbReference>
<dbReference type="EMBL" id="CGBR01000013">
    <property type="protein sequence ID" value="CFQ63361.1"/>
    <property type="molecule type" value="Genomic_DNA"/>
</dbReference>
<dbReference type="PANTHER" id="PTHR34156">
    <property type="entry name" value="OUTER MEMBRANE PROTEIN-RELATED-RELATED"/>
    <property type="match status" value="1"/>
</dbReference>
<dbReference type="InterPro" id="IPR025543">
    <property type="entry name" value="Dodecin-like"/>
</dbReference>
<dbReference type="InterPro" id="IPR010854">
    <property type="entry name" value="YdgH/BhsA/McbA-like_dom"/>
</dbReference>
<dbReference type="Proteomes" id="UP000041601">
    <property type="component" value="Unassembled WGS sequence"/>
</dbReference>
<dbReference type="InterPro" id="IPR036275">
    <property type="entry name" value="YdgH-like_sf"/>
</dbReference>
<dbReference type="Gene3D" id="3.30.1660.10">
    <property type="entry name" value="Flavin-binding protein dodecin"/>
    <property type="match status" value="1"/>
</dbReference>
<dbReference type="SUPFAM" id="SSF159871">
    <property type="entry name" value="YdgH-like"/>
    <property type="match status" value="1"/>
</dbReference>
<evidence type="ECO:0000313" key="5">
    <source>
        <dbReference type="EMBL" id="CND18401.1"/>
    </source>
</evidence>
<dbReference type="EMBL" id="CPXJ01000005">
    <property type="protein sequence ID" value="CND18401.1"/>
    <property type="molecule type" value="Genomic_DNA"/>
</dbReference>
<evidence type="ECO:0000313" key="6">
    <source>
        <dbReference type="EMBL" id="QQU48254.1"/>
    </source>
</evidence>
<sequence>MKVKTTIATMSILSALSFGVFAADSISENQATNLQPMGTITVSGLNGAPSDIRQALSEKADAMGAKAYKVIEAREENNWHATAEIYK</sequence>
<evidence type="ECO:0000313" key="7">
    <source>
        <dbReference type="Proteomes" id="UP000041601"/>
    </source>
</evidence>
<evidence type="ECO:0000256" key="2">
    <source>
        <dbReference type="SAM" id="SignalP"/>
    </source>
</evidence>
<name>A0A0E1NHM2_YEREN</name>
<organism evidence="4 8">
    <name type="scientific">Yersinia enterocolitica</name>
    <dbReference type="NCBI Taxonomy" id="630"/>
    <lineage>
        <taxon>Bacteria</taxon>
        <taxon>Pseudomonadati</taxon>
        <taxon>Pseudomonadota</taxon>
        <taxon>Gammaproteobacteria</taxon>
        <taxon>Enterobacterales</taxon>
        <taxon>Yersiniaceae</taxon>
        <taxon>Yersinia</taxon>
    </lineage>
</organism>
<dbReference type="AlphaFoldDB" id="A0A0E1NHM2"/>
<evidence type="ECO:0000313" key="4">
    <source>
        <dbReference type="EMBL" id="CFQ63361.1"/>
    </source>
</evidence>
<reference evidence="6 9" key="3">
    <citation type="submission" date="2021-01" db="EMBL/GenBank/DDBJ databases">
        <title>FDA dAtabase for Regulatory Grade micrObial Sequences (FDA-ARGOS): Supporting development and validation of Infectious Disease Dx tests.</title>
        <authorList>
            <person name="Blissenbach B."/>
            <person name="Krut O."/>
            <person name="Tallon L."/>
            <person name="Sadzewicz L."/>
            <person name="Zhao X."/>
            <person name="Boylan J."/>
            <person name="Ott S."/>
            <person name="Bowen H."/>
            <person name="Vavikolanu K."/>
            <person name="Mehta A."/>
            <person name="Aluvathingal J."/>
            <person name="Nadendla S."/>
            <person name="Yan Y."/>
            <person name="Sichtig H."/>
        </authorList>
    </citation>
    <scope>NUCLEOTIDE SEQUENCE [LARGE SCALE GENOMIC DNA]</scope>
    <source>
        <strain evidence="6 9">FDAARGOS_1082</strain>
    </source>
</reference>
<accession>A0A0E1NHM2</accession>
<feature type="domain" description="YdgH/BhsA/McbA-like" evidence="3">
    <location>
        <begin position="34"/>
        <end position="87"/>
    </location>
</feature>
<dbReference type="EMBL" id="CP068146">
    <property type="protein sequence ID" value="QQU48254.1"/>
    <property type="molecule type" value="Genomic_DNA"/>
</dbReference>
<dbReference type="Proteomes" id="UP000595309">
    <property type="component" value="Chromosome"/>
</dbReference>
<dbReference type="OMA" id="NGNYHAT"/>
<dbReference type="InterPro" id="IPR051096">
    <property type="entry name" value="BhsA/McbA_stress_biofilm_assoc"/>
</dbReference>